<dbReference type="Proteomes" id="UP000319852">
    <property type="component" value="Chromosome"/>
</dbReference>
<gene>
    <name evidence="2" type="ORF">HG15A2_24720</name>
</gene>
<evidence type="ECO:0000259" key="1">
    <source>
        <dbReference type="Pfam" id="PF13683"/>
    </source>
</evidence>
<dbReference type="GO" id="GO:0003676">
    <property type="term" value="F:nucleic acid binding"/>
    <property type="evidence" value="ECO:0007669"/>
    <property type="project" value="InterPro"/>
</dbReference>
<dbReference type="GO" id="GO:0015074">
    <property type="term" value="P:DNA integration"/>
    <property type="evidence" value="ECO:0007669"/>
    <property type="project" value="InterPro"/>
</dbReference>
<dbReference type="InterPro" id="IPR012337">
    <property type="entry name" value="RNaseH-like_sf"/>
</dbReference>
<dbReference type="InterPro" id="IPR036397">
    <property type="entry name" value="RNaseH_sf"/>
</dbReference>
<dbReference type="SUPFAM" id="SSF53098">
    <property type="entry name" value="Ribonuclease H-like"/>
    <property type="match status" value="1"/>
</dbReference>
<sequence length="138" mass="16052">MLEQARGMELPVRYLVRDLDFKYSKRFDQLFTDNGVSIEPTAPRAPRAPNQNAFVERRVGSIKSECLNRFIVFGLGHLDHIVSSYLDYDHQVRPHQRKENKPLLGIWPEVDDPPNNNEEIVCHEWLGGVLKHYERKAA</sequence>
<keyword evidence="3" id="KW-1185">Reference proteome</keyword>
<evidence type="ECO:0000313" key="2">
    <source>
        <dbReference type="EMBL" id="QDS99180.1"/>
    </source>
</evidence>
<dbReference type="Pfam" id="PF13683">
    <property type="entry name" value="rve_3"/>
    <property type="match status" value="1"/>
</dbReference>
<protein>
    <recommendedName>
        <fullName evidence="1">Integrase catalytic domain-containing protein</fullName>
    </recommendedName>
</protein>
<evidence type="ECO:0000313" key="3">
    <source>
        <dbReference type="Proteomes" id="UP000319852"/>
    </source>
</evidence>
<dbReference type="EMBL" id="CP036263">
    <property type="protein sequence ID" value="QDS99180.1"/>
    <property type="molecule type" value="Genomic_DNA"/>
</dbReference>
<name>A0A517MWC2_9BACT</name>
<dbReference type="KEGG" id="amob:HG15A2_24720"/>
<dbReference type="Gene3D" id="3.30.420.10">
    <property type="entry name" value="Ribonuclease H-like superfamily/Ribonuclease H"/>
    <property type="match status" value="1"/>
</dbReference>
<organism evidence="2 3">
    <name type="scientific">Adhaeretor mobilis</name>
    <dbReference type="NCBI Taxonomy" id="1930276"/>
    <lineage>
        <taxon>Bacteria</taxon>
        <taxon>Pseudomonadati</taxon>
        <taxon>Planctomycetota</taxon>
        <taxon>Planctomycetia</taxon>
        <taxon>Pirellulales</taxon>
        <taxon>Lacipirellulaceae</taxon>
        <taxon>Adhaeretor</taxon>
    </lineage>
</organism>
<dbReference type="AlphaFoldDB" id="A0A517MWC2"/>
<dbReference type="InterPro" id="IPR001584">
    <property type="entry name" value="Integrase_cat-core"/>
</dbReference>
<feature type="domain" description="Integrase catalytic" evidence="1">
    <location>
        <begin position="45"/>
        <end position="96"/>
    </location>
</feature>
<proteinExistence type="predicted"/>
<accession>A0A517MWC2</accession>
<reference evidence="2 3" key="1">
    <citation type="submission" date="2019-02" db="EMBL/GenBank/DDBJ databases">
        <title>Deep-cultivation of Planctomycetes and their phenomic and genomic characterization uncovers novel biology.</title>
        <authorList>
            <person name="Wiegand S."/>
            <person name="Jogler M."/>
            <person name="Boedeker C."/>
            <person name="Pinto D."/>
            <person name="Vollmers J."/>
            <person name="Rivas-Marin E."/>
            <person name="Kohn T."/>
            <person name="Peeters S.H."/>
            <person name="Heuer A."/>
            <person name="Rast P."/>
            <person name="Oberbeckmann S."/>
            <person name="Bunk B."/>
            <person name="Jeske O."/>
            <person name="Meyerdierks A."/>
            <person name="Storesund J.E."/>
            <person name="Kallscheuer N."/>
            <person name="Luecker S."/>
            <person name="Lage O.M."/>
            <person name="Pohl T."/>
            <person name="Merkel B.J."/>
            <person name="Hornburger P."/>
            <person name="Mueller R.-W."/>
            <person name="Bruemmer F."/>
            <person name="Labrenz M."/>
            <person name="Spormann A.M."/>
            <person name="Op den Camp H."/>
            <person name="Overmann J."/>
            <person name="Amann R."/>
            <person name="Jetten M.S.M."/>
            <person name="Mascher T."/>
            <person name="Medema M.H."/>
            <person name="Devos D.P."/>
            <person name="Kaster A.-K."/>
            <person name="Ovreas L."/>
            <person name="Rohde M."/>
            <person name="Galperin M.Y."/>
            <person name="Jogler C."/>
        </authorList>
    </citation>
    <scope>NUCLEOTIDE SEQUENCE [LARGE SCALE GENOMIC DNA]</scope>
    <source>
        <strain evidence="2 3">HG15A2</strain>
    </source>
</reference>